<evidence type="ECO:0000256" key="3">
    <source>
        <dbReference type="ARBA" id="ARBA00016923"/>
    </source>
</evidence>
<gene>
    <name evidence="11" type="primary">gatB</name>
    <name evidence="12" type="ORF">BW732_00905</name>
</gene>
<organism evidence="12 13">
    <name type="scientific">Vagococcus penaei</name>
    <dbReference type="NCBI Taxonomy" id="633807"/>
    <lineage>
        <taxon>Bacteria</taxon>
        <taxon>Bacillati</taxon>
        <taxon>Bacillota</taxon>
        <taxon>Bacilli</taxon>
        <taxon>Lactobacillales</taxon>
        <taxon>Enterococcaceae</taxon>
        <taxon>Vagococcus</taxon>
    </lineage>
</organism>
<dbReference type="Gene3D" id="1.10.150.380">
    <property type="entry name" value="GatB domain, N-terminal subdomain"/>
    <property type="match status" value="1"/>
</dbReference>
<dbReference type="RefSeq" id="WP_077275019.1">
    <property type="nucleotide sequence ID" value="NZ_CP019609.1"/>
</dbReference>
<evidence type="ECO:0000256" key="8">
    <source>
        <dbReference type="ARBA" id="ARBA00024799"/>
    </source>
</evidence>
<sequence length="476" mass="53149">MNFETVIGLEVHVELKTDSKIFSSSAAHFGAEPNTNTNVVDFSMPGVLPVMNKRALEFGMRAALALNCTISQHTHFDRKNYFYPDNPKAYQISQFDEPIGHDGWVEIEVAGKKKKIRIERVHLEEDAGKNIHGTGGYSFVDLNRQGTPLIEIVSEADMRSPEEAYAYLEAVRSIIQFTGVSDVKMEEGSMRCDANISLRPYGQEEFGTKTELKNLNSLNYVKQGLAHEEKRQARVLLSGGVIQQETRRYDESTKKTILMRVKEGSADYRYFPEPDLPRFEISNDWVEEIRNSLPELPAARRKRYINELGLPEYDAMVLTLSSEMSDFFDATLAKGADAKQASNWLMGEVSAYLNSEKLELNETKLTPDNLSGMINLIADGTISSKIAKKVFKELITNGGDAKEVVEAKGLIQLSDPAQLLPIINDVLDQNAQSVEDFKNGKDRAVGFLVGQAMKATKGKANPGVVNQLLKEELSKR</sequence>
<dbReference type="EC" id="6.3.5.-" evidence="11"/>
<dbReference type="InterPro" id="IPR014746">
    <property type="entry name" value="Gln_synth/guanido_kin_cat_dom"/>
</dbReference>
<keyword evidence="7 11" id="KW-0648">Protein biosynthesis</keyword>
<keyword evidence="6 11" id="KW-0067">ATP-binding</keyword>
<dbReference type="PANTHER" id="PTHR11659:SF0">
    <property type="entry name" value="GLUTAMYL-TRNA(GLN) AMIDOTRANSFERASE SUBUNIT B, MITOCHONDRIAL"/>
    <property type="match status" value="1"/>
</dbReference>
<evidence type="ECO:0000256" key="4">
    <source>
        <dbReference type="ARBA" id="ARBA00022598"/>
    </source>
</evidence>
<dbReference type="GO" id="GO:0005524">
    <property type="term" value="F:ATP binding"/>
    <property type="evidence" value="ECO:0007669"/>
    <property type="project" value="UniProtKB-KW"/>
</dbReference>
<dbReference type="InterPro" id="IPR017958">
    <property type="entry name" value="Gln-tRNA_amidoTrfase_suB_CS"/>
</dbReference>
<keyword evidence="4 11" id="KW-0436">Ligase</keyword>
<dbReference type="InterPro" id="IPR006075">
    <property type="entry name" value="Asn/Gln-tRNA_Trfase_suB/E_cat"/>
</dbReference>
<dbReference type="HAMAP" id="MF_00121">
    <property type="entry name" value="GatB"/>
    <property type="match status" value="1"/>
</dbReference>
<proteinExistence type="inferred from homology"/>
<dbReference type="GO" id="GO:0050567">
    <property type="term" value="F:glutaminyl-tRNA synthase (glutamine-hydrolyzing) activity"/>
    <property type="evidence" value="ECO:0007669"/>
    <property type="project" value="UniProtKB-UniRule"/>
</dbReference>
<keyword evidence="12" id="KW-0808">Transferase</keyword>
<dbReference type="InterPro" id="IPR003789">
    <property type="entry name" value="Asn/Gln_tRNA_amidoTrase-B-like"/>
</dbReference>
<dbReference type="FunFam" id="1.10.10.410:FF:000001">
    <property type="entry name" value="Aspartyl/glutamyl-tRNA(Asn/Gln) amidotransferase subunit B"/>
    <property type="match status" value="1"/>
</dbReference>
<evidence type="ECO:0000313" key="12">
    <source>
        <dbReference type="EMBL" id="AQP52923.1"/>
    </source>
</evidence>
<evidence type="ECO:0000256" key="6">
    <source>
        <dbReference type="ARBA" id="ARBA00022840"/>
    </source>
</evidence>
<dbReference type="GO" id="GO:0050566">
    <property type="term" value="F:asparaginyl-tRNA synthase (glutamine-hydrolyzing) activity"/>
    <property type="evidence" value="ECO:0007669"/>
    <property type="project" value="RHEA"/>
</dbReference>
<dbReference type="NCBIfam" id="NF004014">
    <property type="entry name" value="PRK05477.1-4"/>
    <property type="match status" value="1"/>
</dbReference>
<dbReference type="InterPro" id="IPR004413">
    <property type="entry name" value="GatB"/>
</dbReference>
<evidence type="ECO:0000256" key="2">
    <source>
        <dbReference type="ARBA" id="ARBA00011123"/>
    </source>
</evidence>
<dbReference type="Pfam" id="PF02934">
    <property type="entry name" value="GatB_N"/>
    <property type="match status" value="1"/>
</dbReference>
<evidence type="ECO:0000256" key="9">
    <source>
        <dbReference type="ARBA" id="ARBA00047380"/>
    </source>
</evidence>
<dbReference type="NCBIfam" id="TIGR00133">
    <property type="entry name" value="gatB"/>
    <property type="match status" value="1"/>
</dbReference>
<dbReference type="InterPro" id="IPR017959">
    <property type="entry name" value="Asn/Gln-tRNA_amidoTrfase_suB/E"/>
</dbReference>
<dbReference type="PROSITE" id="PS01234">
    <property type="entry name" value="GATB"/>
    <property type="match status" value="1"/>
</dbReference>
<evidence type="ECO:0000256" key="5">
    <source>
        <dbReference type="ARBA" id="ARBA00022741"/>
    </source>
</evidence>
<dbReference type="Gene3D" id="1.10.10.410">
    <property type="match status" value="1"/>
</dbReference>
<dbReference type="FunFam" id="1.10.150.380:FF:000001">
    <property type="entry name" value="Aspartyl/glutamyl-tRNA(Asn/Gln) amidotransferase subunit B"/>
    <property type="match status" value="1"/>
</dbReference>
<comment type="catalytic activity">
    <reaction evidence="9 11">
        <text>L-aspartyl-tRNA(Asn) + L-glutamine + ATP + H2O = L-asparaginyl-tRNA(Asn) + L-glutamate + ADP + phosphate + 2 H(+)</text>
        <dbReference type="Rhea" id="RHEA:14513"/>
        <dbReference type="Rhea" id="RHEA-COMP:9674"/>
        <dbReference type="Rhea" id="RHEA-COMP:9677"/>
        <dbReference type="ChEBI" id="CHEBI:15377"/>
        <dbReference type="ChEBI" id="CHEBI:15378"/>
        <dbReference type="ChEBI" id="CHEBI:29985"/>
        <dbReference type="ChEBI" id="CHEBI:30616"/>
        <dbReference type="ChEBI" id="CHEBI:43474"/>
        <dbReference type="ChEBI" id="CHEBI:58359"/>
        <dbReference type="ChEBI" id="CHEBI:78515"/>
        <dbReference type="ChEBI" id="CHEBI:78516"/>
        <dbReference type="ChEBI" id="CHEBI:456216"/>
    </reaction>
</comment>
<dbReference type="Pfam" id="PF02637">
    <property type="entry name" value="GatB_Yqey"/>
    <property type="match status" value="1"/>
</dbReference>
<protein>
    <recommendedName>
        <fullName evidence="3 11">Aspartyl/glutamyl-tRNA(Asn/Gln) amidotransferase subunit B</fullName>
        <shortName evidence="11">Asp/Glu-ADT subunit B</shortName>
        <ecNumber evidence="11">6.3.5.-</ecNumber>
    </recommendedName>
</protein>
<dbReference type="GO" id="GO:0070681">
    <property type="term" value="P:glutaminyl-tRNAGln biosynthesis via transamidation"/>
    <property type="evidence" value="ECO:0007669"/>
    <property type="project" value="TreeGrafter"/>
</dbReference>
<reference evidence="12 13" key="1">
    <citation type="journal article" date="2010" name="Int. J. Syst. Evol. Microbiol.">
        <title>Vagococcus penaei sp. nov., isolated from spoilage microbiota of cooked shrimp (Penaeus vannamei).</title>
        <authorList>
            <person name="Jaffres E."/>
            <person name="Prevost H."/>
            <person name="Rossero A."/>
            <person name="Joffraud J.J."/>
            <person name="Dousset X."/>
        </authorList>
    </citation>
    <scope>NUCLEOTIDE SEQUENCE [LARGE SCALE GENOMIC DNA]</scope>
    <source>
        <strain evidence="12 13">CD276</strain>
    </source>
</reference>
<evidence type="ECO:0000256" key="10">
    <source>
        <dbReference type="ARBA" id="ARBA00047913"/>
    </source>
</evidence>
<dbReference type="InterPro" id="IPR042114">
    <property type="entry name" value="GatB_C_1"/>
</dbReference>
<evidence type="ECO:0000256" key="11">
    <source>
        <dbReference type="HAMAP-Rule" id="MF_00121"/>
    </source>
</evidence>
<dbReference type="GO" id="GO:0006412">
    <property type="term" value="P:translation"/>
    <property type="evidence" value="ECO:0007669"/>
    <property type="project" value="UniProtKB-UniRule"/>
</dbReference>
<dbReference type="SMART" id="SM00845">
    <property type="entry name" value="GatB_Yqey"/>
    <property type="match status" value="1"/>
</dbReference>
<dbReference type="EMBL" id="CP019609">
    <property type="protein sequence ID" value="AQP52923.1"/>
    <property type="molecule type" value="Genomic_DNA"/>
</dbReference>
<comment type="similarity">
    <text evidence="1 11">Belongs to the GatB/GatE family. GatB subfamily.</text>
</comment>
<evidence type="ECO:0000256" key="1">
    <source>
        <dbReference type="ARBA" id="ARBA00005306"/>
    </source>
</evidence>
<dbReference type="SUPFAM" id="SSF89095">
    <property type="entry name" value="GatB/YqeY motif"/>
    <property type="match status" value="1"/>
</dbReference>
<keyword evidence="13" id="KW-1185">Reference proteome</keyword>
<dbReference type="Proteomes" id="UP000188246">
    <property type="component" value="Chromosome"/>
</dbReference>
<comment type="subunit">
    <text evidence="2 11">Heterotrimer of A, B and C subunits.</text>
</comment>
<evidence type="ECO:0000256" key="7">
    <source>
        <dbReference type="ARBA" id="ARBA00022917"/>
    </source>
</evidence>
<dbReference type="PANTHER" id="PTHR11659">
    <property type="entry name" value="GLUTAMYL-TRNA GLN AMIDOTRANSFERASE SUBUNIT B MITOCHONDRIAL AND PROKARYOTIC PET112-RELATED"/>
    <property type="match status" value="1"/>
</dbReference>
<comment type="catalytic activity">
    <reaction evidence="10 11">
        <text>L-glutamyl-tRNA(Gln) + L-glutamine + ATP + H2O = L-glutaminyl-tRNA(Gln) + L-glutamate + ADP + phosphate + H(+)</text>
        <dbReference type="Rhea" id="RHEA:17521"/>
        <dbReference type="Rhea" id="RHEA-COMP:9681"/>
        <dbReference type="Rhea" id="RHEA-COMP:9684"/>
        <dbReference type="ChEBI" id="CHEBI:15377"/>
        <dbReference type="ChEBI" id="CHEBI:15378"/>
        <dbReference type="ChEBI" id="CHEBI:29985"/>
        <dbReference type="ChEBI" id="CHEBI:30616"/>
        <dbReference type="ChEBI" id="CHEBI:43474"/>
        <dbReference type="ChEBI" id="CHEBI:58359"/>
        <dbReference type="ChEBI" id="CHEBI:78520"/>
        <dbReference type="ChEBI" id="CHEBI:78521"/>
        <dbReference type="ChEBI" id="CHEBI:456216"/>
    </reaction>
</comment>
<dbReference type="GO" id="GO:0016740">
    <property type="term" value="F:transferase activity"/>
    <property type="evidence" value="ECO:0007669"/>
    <property type="project" value="UniProtKB-KW"/>
</dbReference>
<dbReference type="STRING" id="633807.BW732_00905"/>
<accession>A0A1Q2D3K8</accession>
<dbReference type="AlphaFoldDB" id="A0A1Q2D3K8"/>
<dbReference type="NCBIfam" id="NF004012">
    <property type="entry name" value="PRK05477.1-2"/>
    <property type="match status" value="1"/>
</dbReference>
<dbReference type="SUPFAM" id="SSF55931">
    <property type="entry name" value="Glutamine synthetase/guanido kinase"/>
    <property type="match status" value="1"/>
</dbReference>
<dbReference type="OrthoDB" id="9804078at2"/>
<name>A0A1Q2D3K8_9ENTE</name>
<dbReference type="NCBIfam" id="NF004011">
    <property type="entry name" value="PRK05477.1-1"/>
    <property type="match status" value="1"/>
</dbReference>
<dbReference type="InterPro" id="IPR018027">
    <property type="entry name" value="Asn/Gln_amidotransferase"/>
</dbReference>
<keyword evidence="5 11" id="KW-0547">Nucleotide-binding</keyword>
<evidence type="ECO:0000313" key="13">
    <source>
        <dbReference type="Proteomes" id="UP000188246"/>
    </source>
</evidence>
<comment type="function">
    <text evidence="8 11">Allows the formation of correctly charged Asn-tRNA(Asn) or Gln-tRNA(Gln) through the transamidation of misacylated Asp-tRNA(Asn) or Glu-tRNA(Gln) in organisms which lack either or both of asparaginyl-tRNA or glutaminyl-tRNA synthetases. The reaction takes place in the presence of glutamine and ATP through an activated phospho-Asp-tRNA(Asn) or phospho-Glu-tRNA(Gln).</text>
</comment>
<dbReference type="InterPro" id="IPR023168">
    <property type="entry name" value="GatB_Yqey_C_2"/>
</dbReference>
<dbReference type="KEGG" id="vpi:BW732_00905"/>